<reference evidence="2 3" key="1">
    <citation type="journal article" date="2020" name="Microb. Genom.">
        <title>Genetic diversity of clinical and environmental Mucorales isolates obtained from an investigation of mucormycosis cases among solid organ transplant recipients.</title>
        <authorList>
            <person name="Nguyen M.H."/>
            <person name="Kaul D."/>
            <person name="Muto C."/>
            <person name="Cheng S.J."/>
            <person name="Richter R.A."/>
            <person name="Bruno V.M."/>
            <person name="Liu G."/>
            <person name="Beyhan S."/>
            <person name="Sundermann A.J."/>
            <person name="Mounaud S."/>
            <person name="Pasculle A.W."/>
            <person name="Nierman W.C."/>
            <person name="Driscoll E."/>
            <person name="Cumbie R."/>
            <person name="Clancy C.J."/>
            <person name="Dupont C.L."/>
        </authorList>
    </citation>
    <scope>NUCLEOTIDE SEQUENCE [LARGE SCALE GENOMIC DNA]</scope>
    <source>
        <strain evidence="2 3">GL24</strain>
    </source>
</reference>
<keyword evidence="3" id="KW-1185">Reference proteome</keyword>
<evidence type="ECO:0000313" key="2">
    <source>
        <dbReference type="EMBL" id="KAG1537303.1"/>
    </source>
</evidence>
<protein>
    <submittedName>
        <fullName evidence="2">Uncharacterized protein</fullName>
    </submittedName>
</protein>
<comment type="caution">
    <text evidence="2">The sequence shown here is derived from an EMBL/GenBank/DDBJ whole genome shotgun (WGS) entry which is preliminary data.</text>
</comment>
<dbReference type="EMBL" id="JAANIU010007599">
    <property type="protein sequence ID" value="KAG1537303.1"/>
    <property type="molecule type" value="Genomic_DNA"/>
</dbReference>
<dbReference type="AlphaFoldDB" id="A0A9P6Y1M0"/>
<gene>
    <name evidence="2" type="ORF">G6F50_014891</name>
</gene>
<feature type="region of interest" description="Disordered" evidence="1">
    <location>
        <begin position="112"/>
        <end position="142"/>
    </location>
</feature>
<evidence type="ECO:0000256" key="1">
    <source>
        <dbReference type="SAM" id="MobiDB-lite"/>
    </source>
</evidence>
<accession>A0A9P6Y1M0</accession>
<dbReference type="Proteomes" id="UP000740926">
    <property type="component" value="Unassembled WGS sequence"/>
</dbReference>
<name>A0A9P6Y1M0_9FUNG</name>
<organism evidence="2 3">
    <name type="scientific">Rhizopus delemar</name>
    <dbReference type="NCBI Taxonomy" id="936053"/>
    <lineage>
        <taxon>Eukaryota</taxon>
        <taxon>Fungi</taxon>
        <taxon>Fungi incertae sedis</taxon>
        <taxon>Mucoromycota</taxon>
        <taxon>Mucoromycotina</taxon>
        <taxon>Mucoromycetes</taxon>
        <taxon>Mucorales</taxon>
        <taxon>Mucorineae</taxon>
        <taxon>Rhizopodaceae</taxon>
        <taxon>Rhizopus</taxon>
    </lineage>
</organism>
<sequence length="142" mass="14667">MRATQQVGDGVGLVAAQLVAEAAQLCEHAAVAGLGQARCAEASGVGTAQHQLIEGLVLEADLRCDVGAEVRVLVHAHRRILRAGRSYFHRAFEYGDARSRVVVANGKAGPQRLDGAVPGAHPEGPGHGGCVRGRGNEDFSGA</sequence>
<proteinExistence type="predicted"/>
<evidence type="ECO:0000313" key="3">
    <source>
        <dbReference type="Proteomes" id="UP000740926"/>
    </source>
</evidence>